<dbReference type="AlphaFoldDB" id="A0A1F5VVW4"/>
<name>A0A1F5VVW4_9BACT</name>
<reference evidence="1 2" key="1">
    <citation type="journal article" date="2016" name="Nat. Commun.">
        <title>Thousands of microbial genomes shed light on interconnected biogeochemical processes in an aquifer system.</title>
        <authorList>
            <person name="Anantharaman K."/>
            <person name="Brown C.T."/>
            <person name="Hug L.A."/>
            <person name="Sharon I."/>
            <person name="Castelle C.J."/>
            <person name="Probst A.J."/>
            <person name="Thomas B.C."/>
            <person name="Singh A."/>
            <person name="Wilkins M.J."/>
            <person name="Karaoz U."/>
            <person name="Brodie E.L."/>
            <person name="Williams K.H."/>
            <person name="Hubbard S.S."/>
            <person name="Banfield J.F."/>
        </authorList>
    </citation>
    <scope>NUCLEOTIDE SEQUENCE [LARGE SCALE GENOMIC DNA]</scope>
</reference>
<organism evidence="1 2">
    <name type="scientific">Candidatus Fischerbacteria bacterium RBG_13_37_8</name>
    <dbReference type="NCBI Taxonomy" id="1817863"/>
    <lineage>
        <taxon>Bacteria</taxon>
        <taxon>Candidatus Fischeribacteriota</taxon>
    </lineage>
</organism>
<gene>
    <name evidence="1" type="ORF">A2Y62_18270</name>
</gene>
<evidence type="ECO:0000313" key="2">
    <source>
        <dbReference type="Proteomes" id="UP000178943"/>
    </source>
</evidence>
<proteinExistence type="predicted"/>
<evidence type="ECO:0000313" key="1">
    <source>
        <dbReference type="EMBL" id="OGF67443.1"/>
    </source>
</evidence>
<accession>A0A1F5VVW4</accession>
<sequence length="95" mass="10753">MSTGRAEISSFTREGNEEIIAALRTSYPRKSMFQNSTVKVLINSFGDDLSQEAEILFIFFRIDVFVLLEVEIDDFIEGGFFGSSSFINFSIHGIR</sequence>
<protein>
    <submittedName>
        <fullName evidence="1">Uncharacterized protein</fullName>
    </submittedName>
</protein>
<dbReference type="EMBL" id="MFGW01000052">
    <property type="protein sequence ID" value="OGF67443.1"/>
    <property type="molecule type" value="Genomic_DNA"/>
</dbReference>
<comment type="caution">
    <text evidence="1">The sequence shown here is derived from an EMBL/GenBank/DDBJ whole genome shotgun (WGS) entry which is preliminary data.</text>
</comment>
<dbReference type="Proteomes" id="UP000178943">
    <property type="component" value="Unassembled WGS sequence"/>
</dbReference>